<dbReference type="CDD" id="cd18808">
    <property type="entry name" value="SF1_C_Upf1"/>
    <property type="match status" value="1"/>
</dbReference>
<dbReference type="Pfam" id="PF13087">
    <property type="entry name" value="AAA_12"/>
    <property type="match status" value="1"/>
</dbReference>
<dbReference type="InterPro" id="IPR041679">
    <property type="entry name" value="DNA2/NAM7-like_C"/>
</dbReference>
<dbReference type="RefSeq" id="WP_193952365.1">
    <property type="nucleotide sequence ID" value="NZ_JADEYS010000004.1"/>
</dbReference>
<evidence type="ECO:0000259" key="3">
    <source>
        <dbReference type="Pfam" id="PF13087"/>
    </source>
</evidence>
<dbReference type="InterPro" id="IPR047187">
    <property type="entry name" value="SF1_C_Upf1"/>
</dbReference>
<dbReference type="GO" id="GO:0004386">
    <property type="term" value="F:helicase activity"/>
    <property type="evidence" value="ECO:0007669"/>
    <property type="project" value="InterPro"/>
</dbReference>
<dbReference type="InterPro" id="IPR027417">
    <property type="entry name" value="P-loop_NTPase"/>
</dbReference>
<dbReference type="InterPro" id="IPR045055">
    <property type="entry name" value="DNA2/NAM7-like"/>
</dbReference>
<reference evidence="4" key="1">
    <citation type="submission" date="2020-10" db="EMBL/GenBank/DDBJ databases">
        <title>Bacterium isolated from coastal waters sediment.</title>
        <authorList>
            <person name="Chen R.-J."/>
            <person name="Lu D.-C."/>
            <person name="Zhu K.-L."/>
            <person name="Du Z.-J."/>
        </authorList>
    </citation>
    <scope>NUCLEOTIDE SEQUENCE</scope>
    <source>
        <strain evidence="4">N1Y112</strain>
    </source>
</reference>
<dbReference type="SUPFAM" id="SSF52540">
    <property type="entry name" value="P-loop containing nucleoside triphosphate hydrolases"/>
    <property type="match status" value="1"/>
</dbReference>
<keyword evidence="5" id="KW-1185">Reference proteome</keyword>
<evidence type="ECO:0000313" key="4">
    <source>
        <dbReference type="EMBL" id="MBE9396813.1"/>
    </source>
</evidence>
<accession>A0A8J7JXY2</accession>
<dbReference type="PANTHER" id="PTHR10887:SF495">
    <property type="entry name" value="HELICASE SENATAXIN ISOFORM X1-RELATED"/>
    <property type="match status" value="1"/>
</dbReference>
<dbReference type="Pfam" id="PF13086">
    <property type="entry name" value="AAA_11"/>
    <property type="match status" value="1"/>
</dbReference>
<dbReference type="PANTHER" id="PTHR10887">
    <property type="entry name" value="DNA2/NAM7 HELICASE FAMILY"/>
    <property type="match status" value="1"/>
</dbReference>
<dbReference type="Proteomes" id="UP000640333">
    <property type="component" value="Unassembled WGS sequence"/>
</dbReference>
<gene>
    <name evidence="4" type="ORF">IOQ59_05995</name>
</gene>
<comment type="caution">
    <text evidence="4">The sequence shown here is derived from an EMBL/GenBank/DDBJ whole genome shotgun (WGS) entry which is preliminary data.</text>
</comment>
<organism evidence="4 5">
    <name type="scientific">Pontibacterium sinense</name>
    <dbReference type="NCBI Taxonomy" id="2781979"/>
    <lineage>
        <taxon>Bacteria</taxon>
        <taxon>Pseudomonadati</taxon>
        <taxon>Pseudomonadota</taxon>
        <taxon>Gammaproteobacteria</taxon>
        <taxon>Oceanospirillales</taxon>
        <taxon>Oceanospirillaceae</taxon>
        <taxon>Pontibacterium</taxon>
    </lineage>
</organism>
<evidence type="ECO:0000313" key="5">
    <source>
        <dbReference type="Proteomes" id="UP000640333"/>
    </source>
</evidence>
<feature type="domain" description="DNA2/NAM7 helicase helicase" evidence="2">
    <location>
        <begin position="424"/>
        <end position="819"/>
    </location>
</feature>
<protein>
    <submittedName>
        <fullName evidence="4">AAA family ATPase</fullName>
    </submittedName>
</protein>
<evidence type="ECO:0000259" key="2">
    <source>
        <dbReference type="Pfam" id="PF13086"/>
    </source>
</evidence>
<dbReference type="AlphaFoldDB" id="A0A8J7JXY2"/>
<dbReference type="InterPro" id="IPR041677">
    <property type="entry name" value="DNA2/NAM7_AAA_11"/>
</dbReference>
<name>A0A8J7JXY2_9GAMM</name>
<dbReference type="Gene3D" id="3.40.50.300">
    <property type="entry name" value="P-loop containing nucleotide triphosphate hydrolases"/>
    <property type="match status" value="3"/>
</dbReference>
<sequence>MKLGTFSGLAPRAIQLSSCDKQRIDTKAWSIGDEITVTEEGGYFYLFQNDQNLKVKPTQSAEDLRFKITRAQALWTLTSIKKGRFYIRSVEIADAPTVLNIDIGISTRNAQVLRKSNEIADDSIEAASKWLTDEFILEGDDQPRLFVSVYAGSQEGTLEIRGREWIATLDELDGYWTLTKLSRSRRSGAALRLLTGDIKFVDASVAGQLSNPIHRHALEETVRSHGGYMQLWQQYSDMEWVMNLEAATQLGALSFKECDKGEQSREWIFSVISERGKAFLEKWKILLGKEKSARGDLMLEVMRDLPDWLEHTQDLEGTGLGKAGGVPWLCELIDIDDGMVTLRLDADRDKPPPKEGVICISMRGDRTVRSRRQQAVNSIQQRNNPMPQLHYLLEGSAIPYERPKKIRPLSAAARKRFKGEPTPKQREALKVAMNTPDVAIIIGPPGTGKTQVITALQVRLSEEQKDQPIQHQMLVSSFQHDAVDNVMERSNVFGLPAIKVGGKRRKYGDQNENPITGWCREKVNALDASLTPLLADEPVFSEMKTLQKQLTVLRVSKPDFQQKQELIKRINSSLDRLEEQFQIRLSPSVEQRWQTWTDAFLEGVSTATAADNRLLICRVRALRTTAKSFDDDGVIQCIRLLDSCERQGFSLAEPNRQLLEFFVNGGRVGGEQLARLKRLKKVLIDQLMPDYRPRHVQQVISAESCQLLNDIHDEIKQQIKSTRSLAYLTVLDEYRSALKHTPDTIRQAVAEYSSVLGATCQQAAGEQMTNLKQVSYQDGLKFNAVIVDEAARANPLDLMVPMSMGKQRIVLVGDHRQLPHLLEPKVENELAEKFELSEVHKEMLNTSLFQRMMQNLKELEDKGQPKRVVMLDTQFRMHPMLGKFISEQFYERYGLDEVKPGLEESDFQHHVPGYEGKVCGWIDVPVSHGKSYRYKGSLQRDAEAGAIAREAKQILKSCPDLSVGVITFYSAQVNHILKAMISEGLTEAGKGNTPQIKPEWQSLSDEQGKQKERLRVGSVDAFQGKEFDVVLLSIVRTSQGHIDPDDDDALTKAYGFLRLDNRLNVAMSRQHRLLILVGDKAMATHPAAERAAPSLPAFYKLCEGSHGQVY</sequence>
<evidence type="ECO:0000256" key="1">
    <source>
        <dbReference type="SAM" id="MobiDB-lite"/>
    </source>
</evidence>
<feature type="domain" description="DNA2/NAM7 helicase-like C-terminal" evidence="3">
    <location>
        <begin position="844"/>
        <end position="1080"/>
    </location>
</feature>
<dbReference type="EMBL" id="JADEYS010000004">
    <property type="protein sequence ID" value="MBE9396813.1"/>
    <property type="molecule type" value="Genomic_DNA"/>
</dbReference>
<proteinExistence type="predicted"/>
<feature type="region of interest" description="Disordered" evidence="1">
    <location>
        <begin position="990"/>
        <end position="1009"/>
    </location>
</feature>